<name>A0ABD0QBM7_CIRMR</name>
<feature type="non-terminal residue" evidence="1">
    <location>
        <position position="63"/>
    </location>
</feature>
<comment type="caution">
    <text evidence="1">The sequence shown here is derived from an EMBL/GenBank/DDBJ whole genome shotgun (WGS) entry which is preliminary data.</text>
</comment>
<proteinExistence type="predicted"/>
<keyword evidence="2" id="KW-1185">Reference proteome</keyword>
<sequence>MQLGSRVVFSGGFFAADLSASIHYIPNVLLASNEAGVVIQQALPSPTSSSVITQVPSSSRPIV</sequence>
<protein>
    <submittedName>
        <fullName evidence="1">Uncharacterized protein</fullName>
    </submittedName>
</protein>
<reference evidence="1 2" key="1">
    <citation type="submission" date="2024-05" db="EMBL/GenBank/DDBJ databases">
        <title>Genome sequencing and assembly of Indian major carp, Cirrhinus mrigala (Hamilton, 1822).</title>
        <authorList>
            <person name="Mohindra V."/>
            <person name="Chowdhury L.M."/>
            <person name="Lal K."/>
            <person name="Jena J.K."/>
        </authorList>
    </citation>
    <scope>NUCLEOTIDE SEQUENCE [LARGE SCALE GENOMIC DNA]</scope>
    <source>
        <strain evidence="1">CM1030</strain>
        <tissue evidence="1">Blood</tissue>
    </source>
</reference>
<dbReference type="AlphaFoldDB" id="A0ABD0QBM7"/>
<evidence type="ECO:0000313" key="1">
    <source>
        <dbReference type="EMBL" id="KAL0183653.1"/>
    </source>
</evidence>
<dbReference type="Proteomes" id="UP001529510">
    <property type="component" value="Unassembled WGS sequence"/>
</dbReference>
<accession>A0ABD0QBM7</accession>
<organism evidence="1 2">
    <name type="scientific">Cirrhinus mrigala</name>
    <name type="common">Mrigala</name>
    <dbReference type="NCBI Taxonomy" id="683832"/>
    <lineage>
        <taxon>Eukaryota</taxon>
        <taxon>Metazoa</taxon>
        <taxon>Chordata</taxon>
        <taxon>Craniata</taxon>
        <taxon>Vertebrata</taxon>
        <taxon>Euteleostomi</taxon>
        <taxon>Actinopterygii</taxon>
        <taxon>Neopterygii</taxon>
        <taxon>Teleostei</taxon>
        <taxon>Ostariophysi</taxon>
        <taxon>Cypriniformes</taxon>
        <taxon>Cyprinidae</taxon>
        <taxon>Labeoninae</taxon>
        <taxon>Labeonini</taxon>
        <taxon>Cirrhinus</taxon>
    </lineage>
</organism>
<evidence type="ECO:0000313" key="2">
    <source>
        <dbReference type="Proteomes" id="UP001529510"/>
    </source>
</evidence>
<dbReference type="EMBL" id="JAMKFB020000009">
    <property type="protein sequence ID" value="KAL0183653.1"/>
    <property type="molecule type" value="Genomic_DNA"/>
</dbReference>
<gene>
    <name evidence="1" type="ORF">M9458_019349</name>
</gene>